<evidence type="ECO:0000313" key="3">
    <source>
        <dbReference type="Proteomes" id="UP000226431"/>
    </source>
</evidence>
<sequence length="132" mass="13936">MDFFPLLHATHRINGIVTLISASATASEVESQLRASSAVALFTCGPLLTTALRAARAVSIPQDAVFLLPVPGFDSGTRLSTDDLVAEAETLPPVASPSWSEGQGARQTAYLCFSSGTSGLPVRNPIPRRVYH</sequence>
<evidence type="ECO:0000259" key="1">
    <source>
        <dbReference type="Pfam" id="PF00501"/>
    </source>
</evidence>
<dbReference type="Pfam" id="PF00501">
    <property type="entry name" value="AMP-binding"/>
    <property type="match status" value="1"/>
</dbReference>
<dbReference type="Proteomes" id="UP000226431">
    <property type="component" value="Unassembled WGS sequence"/>
</dbReference>
<reference evidence="2 3" key="1">
    <citation type="submission" date="2017-06" db="EMBL/GenBank/DDBJ databases">
        <title>Ant-infecting Ophiocordyceps genomes reveal a high diversity of potential behavioral manipulation genes and a possible major role for enterotoxins.</title>
        <authorList>
            <person name="De Bekker C."/>
            <person name="Evans H.C."/>
            <person name="Brachmann A."/>
            <person name="Hughes D.P."/>
        </authorList>
    </citation>
    <scope>NUCLEOTIDE SEQUENCE [LARGE SCALE GENOMIC DNA]</scope>
    <source>
        <strain evidence="2 3">Map16</strain>
    </source>
</reference>
<dbReference type="EMBL" id="NJES01000189">
    <property type="protein sequence ID" value="PHH75921.1"/>
    <property type="molecule type" value="Genomic_DNA"/>
</dbReference>
<accession>A0A2C5Z9T3</accession>
<protein>
    <recommendedName>
        <fullName evidence="1">AMP-dependent synthetase/ligase domain-containing protein</fullName>
    </recommendedName>
</protein>
<gene>
    <name evidence="2" type="ORF">CDD80_1956</name>
</gene>
<dbReference type="AlphaFoldDB" id="A0A2C5Z9T3"/>
<dbReference type="Gene3D" id="3.40.50.12780">
    <property type="entry name" value="N-terminal domain of ligase-like"/>
    <property type="match status" value="1"/>
</dbReference>
<dbReference type="OrthoDB" id="6509636at2759"/>
<proteinExistence type="predicted"/>
<dbReference type="SUPFAM" id="SSF56801">
    <property type="entry name" value="Acetyl-CoA synthetase-like"/>
    <property type="match status" value="1"/>
</dbReference>
<dbReference type="STRING" id="2004952.A0A2C5Z9T3"/>
<keyword evidence="3" id="KW-1185">Reference proteome</keyword>
<dbReference type="InterPro" id="IPR042099">
    <property type="entry name" value="ANL_N_sf"/>
</dbReference>
<feature type="domain" description="AMP-dependent synthetase/ligase" evidence="1">
    <location>
        <begin position="3"/>
        <end position="121"/>
    </location>
</feature>
<evidence type="ECO:0000313" key="2">
    <source>
        <dbReference type="EMBL" id="PHH75921.1"/>
    </source>
</evidence>
<comment type="caution">
    <text evidence="2">The sequence shown here is derived from an EMBL/GenBank/DDBJ whole genome shotgun (WGS) entry which is preliminary data.</text>
</comment>
<dbReference type="InterPro" id="IPR000873">
    <property type="entry name" value="AMP-dep_synth/lig_dom"/>
</dbReference>
<name>A0A2C5Z9T3_9HYPO</name>
<organism evidence="2 3">
    <name type="scientific">Ophiocordyceps camponoti-rufipedis</name>
    <dbReference type="NCBI Taxonomy" id="2004952"/>
    <lineage>
        <taxon>Eukaryota</taxon>
        <taxon>Fungi</taxon>
        <taxon>Dikarya</taxon>
        <taxon>Ascomycota</taxon>
        <taxon>Pezizomycotina</taxon>
        <taxon>Sordariomycetes</taxon>
        <taxon>Hypocreomycetidae</taxon>
        <taxon>Hypocreales</taxon>
        <taxon>Ophiocordycipitaceae</taxon>
        <taxon>Ophiocordyceps</taxon>
    </lineage>
</organism>